<evidence type="ECO:0000313" key="2">
    <source>
        <dbReference type="EMBL" id="KAG6657763.1"/>
    </source>
</evidence>
<reference evidence="2" key="1">
    <citation type="submission" date="2020-12" db="EMBL/GenBank/DDBJ databases">
        <title>WGS assembly of Carya illinoinensis cv. Pawnee.</title>
        <authorList>
            <person name="Platts A."/>
            <person name="Shu S."/>
            <person name="Wright S."/>
            <person name="Barry K."/>
            <person name="Edger P."/>
            <person name="Pires J.C."/>
            <person name="Schmutz J."/>
        </authorList>
    </citation>
    <scope>NUCLEOTIDE SEQUENCE</scope>
    <source>
        <tissue evidence="2">Leaf</tissue>
    </source>
</reference>
<dbReference type="AlphaFoldDB" id="A0A8T1QU62"/>
<evidence type="ECO:0000256" key="1">
    <source>
        <dbReference type="SAM" id="MobiDB-lite"/>
    </source>
</evidence>
<dbReference type="Proteomes" id="UP000811609">
    <property type="component" value="Chromosome 4"/>
</dbReference>
<feature type="region of interest" description="Disordered" evidence="1">
    <location>
        <begin position="22"/>
        <end position="50"/>
    </location>
</feature>
<feature type="compositionally biased region" description="Basic and acidic residues" evidence="1">
    <location>
        <begin position="31"/>
        <end position="50"/>
    </location>
</feature>
<proteinExistence type="predicted"/>
<gene>
    <name evidence="2" type="ORF">CIPAW_04G113400</name>
</gene>
<dbReference type="EMBL" id="CM031812">
    <property type="protein sequence ID" value="KAG6657763.1"/>
    <property type="molecule type" value="Genomic_DNA"/>
</dbReference>
<evidence type="ECO:0000313" key="3">
    <source>
        <dbReference type="Proteomes" id="UP000811609"/>
    </source>
</evidence>
<keyword evidence="3" id="KW-1185">Reference proteome</keyword>
<accession>A0A8T1QU62</accession>
<organism evidence="2 3">
    <name type="scientific">Carya illinoinensis</name>
    <name type="common">Pecan</name>
    <dbReference type="NCBI Taxonomy" id="32201"/>
    <lineage>
        <taxon>Eukaryota</taxon>
        <taxon>Viridiplantae</taxon>
        <taxon>Streptophyta</taxon>
        <taxon>Embryophyta</taxon>
        <taxon>Tracheophyta</taxon>
        <taxon>Spermatophyta</taxon>
        <taxon>Magnoliopsida</taxon>
        <taxon>eudicotyledons</taxon>
        <taxon>Gunneridae</taxon>
        <taxon>Pentapetalae</taxon>
        <taxon>rosids</taxon>
        <taxon>fabids</taxon>
        <taxon>Fagales</taxon>
        <taxon>Juglandaceae</taxon>
        <taxon>Carya</taxon>
    </lineage>
</organism>
<name>A0A8T1QU62_CARIL</name>
<protein>
    <submittedName>
        <fullName evidence="2">Uncharacterized protein</fullName>
    </submittedName>
</protein>
<comment type="caution">
    <text evidence="2">The sequence shown here is derived from an EMBL/GenBank/DDBJ whole genome shotgun (WGS) entry which is preliminary data.</text>
</comment>
<sequence length="50" mass="5979">MFAATIYGIWRERNARMFQEGQTEIGPQVKRQRELDCKTHPSSREESRPR</sequence>